<feature type="binding site" evidence="17">
    <location>
        <position position="669"/>
    </location>
    <ligand>
        <name>3'-phosphoadenylyl sulfate</name>
        <dbReference type="ChEBI" id="CHEBI:58339"/>
    </ligand>
</feature>
<feature type="active site" description="For sulfotransferase activity" evidence="16">
    <location>
        <position position="571"/>
    </location>
</feature>
<feature type="binding site" evidence="17">
    <location>
        <begin position="790"/>
        <end position="794"/>
    </location>
    <ligand>
        <name>3'-phosphoadenylyl sulfate</name>
        <dbReference type="ChEBI" id="CHEBI:58339"/>
    </ligand>
</feature>
<evidence type="ECO:0000256" key="5">
    <source>
        <dbReference type="ARBA" id="ARBA00012979"/>
    </source>
</evidence>
<evidence type="ECO:0000256" key="3">
    <source>
        <dbReference type="ARBA" id="ARBA00005093"/>
    </source>
</evidence>
<reference evidence="22 23" key="1">
    <citation type="submission" date="2018-04" db="EMBL/GenBank/DDBJ databases">
        <title>The genome of golden apple snail Pomacea canaliculata provides insight into stress tolerance and invasive adaptation.</title>
        <authorList>
            <person name="Liu C."/>
            <person name="Liu B."/>
            <person name="Ren Y."/>
            <person name="Zhang Y."/>
            <person name="Wang H."/>
            <person name="Li S."/>
            <person name="Jiang F."/>
            <person name="Yin L."/>
            <person name="Zhang G."/>
            <person name="Qian W."/>
            <person name="Fan W."/>
        </authorList>
    </citation>
    <scope>NUCLEOTIDE SEQUENCE [LARGE SCALE GENOMIC DNA]</scope>
    <source>
        <strain evidence="22">SZHN2017</strain>
        <tissue evidence="22">Muscle</tissue>
    </source>
</reference>
<evidence type="ECO:0000256" key="13">
    <source>
        <dbReference type="ARBA" id="ARBA00023157"/>
    </source>
</evidence>
<keyword evidence="15" id="KW-0511">Multifunctional enzyme</keyword>
<evidence type="ECO:0000256" key="8">
    <source>
        <dbReference type="ARBA" id="ARBA00022801"/>
    </source>
</evidence>
<gene>
    <name evidence="22" type="ORF">C0Q70_04365</name>
</gene>
<comment type="pathway">
    <text evidence="3">Glycan metabolism; heparan sulfate biosynthesis.</text>
</comment>
<dbReference type="InterPro" id="IPR000863">
    <property type="entry name" value="Sulfotransferase_dom"/>
</dbReference>
<evidence type="ECO:0000256" key="1">
    <source>
        <dbReference type="ARBA" id="ARBA00004323"/>
    </source>
</evidence>
<organism evidence="22 23">
    <name type="scientific">Pomacea canaliculata</name>
    <name type="common">Golden apple snail</name>
    <dbReference type="NCBI Taxonomy" id="400727"/>
    <lineage>
        <taxon>Eukaryota</taxon>
        <taxon>Metazoa</taxon>
        <taxon>Spiralia</taxon>
        <taxon>Lophotrochozoa</taxon>
        <taxon>Mollusca</taxon>
        <taxon>Gastropoda</taxon>
        <taxon>Caenogastropoda</taxon>
        <taxon>Architaenioglossa</taxon>
        <taxon>Ampullarioidea</taxon>
        <taxon>Ampullariidae</taxon>
        <taxon>Pomacea</taxon>
    </lineage>
</organism>
<dbReference type="AlphaFoldDB" id="A0A2T7PVA9"/>
<dbReference type="Pfam" id="PF12062">
    <property type="entry name" value="HSNSD-CE"/>
    <property type="match status" value="1"/>
</dbReference>
<dbReference type="GO" id="GO:0000139">
    <property type="term" value="C:Golgi membrane"/>
    <property type="evidence" value="ECO:0007669"/>
    <property type="project" value="UniProtKB-SubCell"/>
</dbReference>
<dbReference type="InterPro" id="IPR056793">
    <property type="entry name" value="HSNSD_N"/>
</dbReference>
<accession>A0A2T7PVA9</accession>
<keyword evidence="6" id="KW-0808">Transferase</keyword>
<evidence type="ECO:0000313" key="23">
    <source>
        <dbReference type="Proteomes" id="UP000245119"/>
    </source>
</evidence>
<evidence type="ECO:0000256" key="12">
    <source>
        <dbReference type="ARBA" id="ARBA00023136"/>
    </source>
</evidence>
<evidence type="ECO:0000256" key="10">
    <source>
        <dbReference type="ARBA" id="ARBA00022989"/>
    </source>
</evidence>
<dbReference type="EMBL" id="PZQS01000002">
    <property type="protein sequence ID" value="PVD37366.1"/>
    <property type="molecule type" value="Genomic_DNA"/>
</dbReference>
<protein>
    <recommendedName>
        <fullName evidence="5">[heparan sulfate]-glucosamine N-sulfotransferase</fullName>
        <ecNumber evidence="5">2.8.2.8</ecNumber>
    </recommendedName>
</protein>
<dbReference type="InterPro" id="IPR037359">
    <property type="entry name" value="NST/OST"/>
</dbReference>
<keyword evidence="14" id="KW-0325">Glycoprotein</keyword>
<sequence length="839" mass="98365">MNFRPFRRISQPPQPRVTCRIDPLMPRNLSHQPHDHRSKERHRLGRRALIIVETQYSKPGTKIRNLLDAWRIDSKVEAVANSLPSLTHGEKGKFAVVFFENFSTYLNMDSWNRQLLDKYCQSFSVGIVGFVQAKDEESTLENIEGFPLTVEYNVQLVDYRLNIYSDVWRVTKPGEIFEGGLPGDTWSVFHFNDSNYEPLAYSLLLSTLENQPDYDSEEKYRVPVIHDRGQVDGIQRVLFGGSLDFWLHHVMLMDIISYLSHGKLSMTLDRYIQIDIDDIFVGKEGTRMKVEDVEALVASQKRLQAAVDGFHFNLGFSGRYYLHGTPEEDAGDKKLLEYRHQFWWFGHMYRHEQAHKLDLSSLESTMISNKQFAQDYDIPVTQHYAVAPHHSGVYPVHEELYQGWRSIWDIKVTSTEEYPSLYPFWRRRGFIHNGIMVLPRQTCGLYTHTVFVADFKSGLQDLEENFKGGELFLTILYTPFNIFMTHMNNYGNDRLALYTFEGVVKFIQCWTNLHLLSVPPVQLGINYFHMFPEEKDPIWQNPCDYKRHIAIWSQNKSCNRLPRFLVVGPQKTGTTALYSFLSMHPGVTSNVNSPTTFEEVQFFSSNNYYKGLDWYMEFFPDPANTSATMLFEKSATYFDNENVPQRVFSLIPRAKIICILIDPAKRAYSWYQHMRSKADVTALNYTFYSIITADERMPRHVRELQSRCLVPGMYAQHLVRWLDYFPSRQVFIIDGEQLRNNPIHVMHKLQQFLHVQPYFDYSQHLRYDSQKGFFCQVLTDRRNKCLGRSKGRTYQPMDEVSAAHLRHFYRKYNINLSKLLNRLNTPVPDWLQEALSDED</sequence>
<keyword evidence="7" id="KW-0812">Transmembrane</keyword>
<dbReference type="Gene3D" id="3.40.50.300">
    <property type="entry name" value="P-loop containing nucleotide triphosphate hydrolases"/>
    <property type="match status" value="1"/>
</dbReference>
<evidence type="ECO:0000256" key="4">
    <source>
        <dbReference type="ARBA" id="ARBA00010420"/>
    </source>
</evidence>
<dbReference type="Pfam" id="PF25119">
    <property type="entry name" value="HSNSD_N"/>
    <property type="match status" value="1"/>
</dbReference>
<feature type="domain" description="Heparan sulphate-N-deacetylase deacetylase" evidence="20">
    <location>
        <begin position="269"/>
        <end position="472"/>
    </location>
</feature>
<feature type="domain" description="Heparan sulfate-N-deacetylase N-terminal" evidence="21">
    <location>
        <begin position="48"/>
        <end position="259"/>
    </location>
</feature>
<evidence type="ECO:0000256" key="18">
    <source>
        <dbReference type="PIRSR" id="PIRSR637359-3"/>
    </source>
</evidence>
<name>A0A2T7PVA9_POMCA</name>
<evidence type="ECO:0000256" key="7">
    <source>
        <dbReference type="ARBA" id="ARBA00022692"/>
    </source>
</evidence>
<dbReference type="EC" id="2.8.2.8" evidence="5"/>
<proteinExistence type="inferred from homology"/>
<evidence type="ECO:0000256" key="11">
    <source>
        <dbReference type="ARBA" id="ARBA00023034"/>
    </source>
</evidence>
<evidence type="ECO:0000256" key="15">
    <source>
        <dbReference type="ARBA" id="ARBA00023268"/>
    </source>
</evidence>
<keyword evidence="23" id="KW-1185">Reference proteome</keyword>
<evidence type="ECO:0000256" key="14">
    <source>
        <dbReference type="ARBA" id="ARBA00023180"/>
    </source>
</evidence>
<evidence type="ECO:0000256" key="17">
    <source>
        <dbReference type="PIRSR" id="PIRSR637359-2"/>
    </source>
</evidence>
<dbReference type="GO" id="GO:0019213">
    <property type="term" value="F:deacetylase activity"/>
    <property type="evidence" value="ECO:0007669"/>
    <property type="project" value="TreeGrafter"/>
</dbReference>
<dbReference type="Pfam" id="PF00685">
    <property type="entry name" value="Sulfotransfer_1"/>
    <property type="match status" value="1"/>
</dbReference>
<comment type="caution">
    <text evidence="22">The sequence shown here is derived from an EMBL/GenBank/DDBJ whole genome shotgun (WGS) entry which is preliminary data.</text>
</comment>
<feature type="domain" description="Sulfotransferase" evidence="19">
    <location>
        <begin position="562"/>
        <end position="810"/>
    </location>
</feature>
<dbReference type="Proteomes" id="UP000245119">
    <property type="component" value="Linkage Group LG2"/>
</dbReference>
<dbReference type="PANTHER" id="PTHR10605">
    <property type="entry name" value="HEPARAN SULFATE SULFOTRANSFERASE"/>
    <property type="match status" value="1"/>
</dbReference>
<dbReference type="InterPro" id="IPR021930">
    <property type="entry name" value="Heparan_SO4_deacetylase_dom"/>
</dbReference>
<evidence type="ECO:0000256" key="16">
    <source>
        <dbReference type="PIRSR" id="PIRSR637359-1"/>
    </source>
</evidence>
<feature type="disulfide bond" evidence="18">
    <location>
        <begin position="775"/>
        <end position="785"/>
    </location>
</feature>
<evidence type="ECO:0000259" key="20">
    <source>
        <dbReference type="Pfam" id="PF12062"/>
    </source>
</evidence>
<dbReference type="GO" id="GO:0016787">
    <property type="term" value="F:hydrolase activity"/>
    <property type="evidence" value="ECO:0007669"/>
    <property type="project" value="UniProtKB-KW"/>
</dbReference>
<dbReference type="OrthoDB" id="8958249at2759"/>
<evidence type="ECO:0000313" key="22">
    <source>
        <dbReference type="EMBL" id="PVD37366.1"/>
    </source>
</evidence>
<dbReference type="UniPathway" id="UPA00862"/>
<keyword evidence="13 18" id="KW-1015">Disulfide bond</keyword>
<comment type="pathway">
    <text evidence="2">Glycan metabolism; heparin biosynthesis.</text>
</comment>
<dbReference type="PANTHER" id="PTHR10605:SF56">
    <property type="entry name" value="BIFUNCTIONAL HEPARAN SULFATE N-DEACETYLASE_N-SULFOTRANSFERASE"/>
    <property type="match status" value="1"/>
</dbReference>
<dbReference type="SUPFAM" id="SSF52540">
    <property type="entry name" value="P-loop containing nucleoside triphosphate hydrolases"/>
    <property type="match status" value="1"/>
</dbReference>
<keyword evidence="11" id="KW-0333">Golgi apparatus</keyword>
<evidence type="ECO:0000256" key="6">
    <source>
        <dbReference type="ARBA" id="ARBA00022679"/>
    </source>
</evidence>
<dbReference type="UniPathway" id="UPA00756"/>
<evidence type="ECO:0000259" key="19">
    <source>
        <dbReference type="Pfam" id="PF00685"/>
    </source>
</evidence>
<comment type="subcellular location">
    <subcellularLocation>
        <location evidence="1">Golgi apparatus membrane</location>
        <topology evidence="1">Single-pass type II membrane protein</topology>
    </subcellularLocation>
</comment>
<comment type="similarity">
    <text evidence="4">Belongs to the sulfotransferase 1 family. NDST subfamily.</text>
</comment>
<evidence type="ECO:0000256" key="9">
    <source>
        <dbReference type="ARBA" id="ARBA00022968"/>
    </source>
</evidence>
<keyword evidence="10" id="KW-1133">Transmembrane helix</keyword>
<keyword evidence="8" id="KW-0378">Hydrolase</keyword>
<dbReference type="STRING" id="400727.A0A2T7PVA9"/>
<dbReference type="GO" id="GO:0015012">
    <property type="term" value="P:heparan sulfate proteoglycan biosynthetic process"/>
    <property type="evidence" value="ECO:0007669"/>
    <property type="project" value="UniProtKB-UniPathway"/>
</dbReference>
<keyword evidence="9" id="KW-0735">Signal-anchor</keyword>
<dbReference type="InterPro" id="IPR027417">
    <property type="entry name" value="P-loop_NTPase"/>
</dbReference>
<evidence type="ECO:0000259" key="21">
    <source>
        <dbReference type="Pfam" id="PF25119"/>
    </source>
</evidence>
<dbReference type="GO" id="GO:0030210">
    <property type="term" value="P:heparin proteoglycan biosynthetic process"/>
    <property type="evidence" value="ECO:0007669"/>
    <property type="project" value="UniProtKB-UniPathway"/>
</dbReference>
<keyword evidence="12" id="KW-0472">Membrane</keyword>
<evidence type="ECO:0000256" key="2">
    <source>
        <dbReference type="ARBA" id="ARBA00004841"/>
    </source>
</evidence>
<dbReference type="GO" id="GO:0015016">
    <property type="term" value="F:heparan sulfate N-sulfotransferase activity"/>
    <property type="evidence" value="ECO:0007669"/>
    <property type="project" value="UniProtKB-EC"/>
</dbReference>